<evidence type="ECO:0000313" key="3">
    <source>
        <dbReference type="EMBL" id="KAE9963913.1"/>
    </source>
</evidence>
<dbReference type="AlphaFoldDB" id="A0A8H3VCL1"/>
<evidence type="ECO:0000256" key="1">
    <source>
        <dbReference type="ARBA" id="ARBA00008645"/>
    </source>
</evidence>
<dbReference type="Gene3D" id="3.30.70.100">
    <property type="match status" value="1"/>
</dbReference>
<protein>
    <recommendedName>
        <fullName evidence="2">AB hydrolase-1 domain-containing protein</fullName>
    </recommendedName>
</protein>
<dbReference type="EMBL" id="WNWQ01000767">
    <property type="protein sequence ID" value="KAE9963913.1"/>
    <property type="molecule type" value="Genomic_DNA"/>
</dbReference>
<proteinExistence type="inferred from homology"/>
<dbReference type="PANTHER" id="PTHR43039">
    <property type="entry name" value="ESTERASE-RELATED"/>
    <property type="match status" value="1"/>
</dbReference>
<dbReference type="Proteomes" id="UP000447873">
    <property type="component" value="Unassembled WGS sequence"/>
</dbReference>
<dbReference type="Gene3D" id="3.40.50.1820">
    <property type="entry name" value="alpha/beta hydrolase"/>
    <property type="match status" value="1"/>
</dbReference>
<keyword evidence="7" id="KW-1185">Reference proteome</keyword>
<feature type="domain" description="AB hydrolase-1" evidence="2">
    <location>
        <begin position="343"/>
        <end position="547"/>
    </location>
</feature>
<accession>A0A8H3VCL1</accession>
<dbReference type="InterPro" id="IPR011008">
    <property type="entry name" value="Dimeric_a/b-barrel"/>
</dbReference>
<dbReference type="Proteomes" id="UP000490939">
    <property type="component" value="Unassembled WGS sequence"/>
</dbReference>
<evidence type="ECO:0000313" key="6">
    <source>
        <dbReference type="Proteomes" id="UP000447873"/>
    </source>
</evidence>
<name>A0A8H3VCL1_VENIN</name>
<dbReference type="EMBL" id="WNWR01000009">
    <property type="protein sequence ID" value="KAE9994346.1"/>
    <property type="molecule type" value="Genomic_DNA"/>
</dbReference>
<evidence type="ECO:0000313" key="4">
    <source>
        <dbReference type="EMBL" id="KAE9987437.1"/>
    </source>
</evidence>
<gene>
    <name evidence="3" type="ORF">BLS_008799</name>
    <name evidence="5" type="ORF">EG327_011448</name>
    <name evidence="4" type="ORF">EG328_002793</name>
</gene>
<comment type="caution">
    <text evidence="4">The sequence shown here is derived from an EMBL/GenBank/DDBJ whole genome shotgun (WGS) entry which is preliminary data.</text>
</comment>
<comment type="similarity">
    <text evidence="1">Belongs to the AB hydrolase superfamily.</text>
</comment>
<evidence type="ECO:0000313" key="5">
    <source>
        <dbReference type="EMBL" id="KAE9994346.1"/>
    </source>
</evidence>
<dbReference type="SUPFAM" id="SSF53474">
    <property type="entry name" value="alpha/beta-Hydrolases"/>
    <property type="match status" value="1"/>
</dbReference>
<organism evidence="4 6">
    <name type="scientific">Venturia inaequalis</name>
    <name type="common">Apple scab fungus</name>
    <dbReference type="NCBI Taxonomy" id="5025"/>
    <lineage>
        <taxon>Eukaryota</taxon>
        <taxon>Fungi</taxon>
        <taxon>Dikarya</taxon>
        <taxon>Ascomycota</taxon>
        <taxon>Pezizomycotina</taxon>
        <taxon>Dothideomycetes</taxon>
        <taxon>Pleosporomycetidae</taxon>
        <taxon>Venturiales</taxon>
        <taxon>Venturiaceae</taxon>
        <taxon>Venturia</taxon>
    </lineage>
</organism>
<evidence type="ECO:0000313" key="7">
    <source>
        <dbReference type="Proteomes" id="UP000490939"/>
    </source>
</evidence>
<reference evidence="4 6" key="1">
    <citation type="submission" date="2018-12" db="EMBL/GenBank/DDBJ databases">
        <title>Venturia inaequalis Genome Resource.</title>
        <authorList>
            <person name="Lichtner F.J."/>
        </authorList>
    </citation>
    <scope>NUCLEOTIDE SEQUENCE [LARGE SCALE GENOMIC DNA]</scope>
    <source>
        <strain evidence="4 6">120213</strain>
        <strain evidence="3">Bline_iso_100314</strain>
        <strain evidence="5 7">DMI_063113</strain>
    </source>
</reference>
<dbReference type="EMBL" id="WNWS01000018">
    <property type="protein sequence ID" value="KAE9987437.1"/>
    <property type="molecule type" value="Genomic_DNA"/>
</dbReference>
<sequence>MSATPGILYVTMGPKPSLSIAQFHDWYQNEHGPGRLRLPQIFTNGFRYKGTDGEDPEWMAVYDCTDMAYMMKDVYTRLRKDPIQSQRERDTMKQIVVNRKFYDLVSEKSSAEFKNLEKVEYEGKAENVLVVALVTLKDPSKVAEFDKWNEEEHIPMLTKVPGWRRTRRFVTSHVEPAKNPGETEHLALHEYAPENGLGGPEFKAAISTPWRQEVFANIIGDKKRRVYNLYYTFGPAPRDLKSLADSAAVPFQSDFHRTTSHPESDASKWPAIESYILTPDGVPLSYRLEGSTDAQAPMVVLCNSILTEYGIWDSFVQEFLSNPENKKYRILRYMKRGRYSYDSDVPVTVDLLATDVISILDALRVPKAAAVIGVSLGGATSLNVALKYPDRVNAFIACDTNAVVPPSNPKAWGERIEICEKEGTKSESGEPIVGEELAEVTTRRWFVKESYEDPILAKEAERVKQMVKSNSLEGFRKSVKALYQYDFREEMKSGTVKGAFVVGGGDGVLPKTMEGMKDGYADGKSGFYIIDQAGHLPMVEQPVEFAKVVSKILNE</sequence>
<dbReference type="Proteomes" id="UP000433883">
    <property type="component" value="Unassembled WGS sequence"/>
</dbReference>
<dbReference type="SUPFAM" id="SSF54909">
    <property type="entry name" value="Dimeric alpha+beta barrel"/>
    <property type="match status" value="2"/>
</dbReference>
<dbReference type="Pfam" id="PF12697">
    <property type="entry name" value="Abhydrolase_6"/>
    <property type="match status" value="1"/>
</dbReference>
<evidence type="ECO:0000259" key="2">
    <source>
        <dbReference type="Pfam" id="PF12697"/>
    </source>
</evidence>
<dbReference type="InterPro" id="IPR000073">
    <property type="entry name" value="AB_hydrolase_1"/>
</dbReference>
<dbReference type="InterPro" id="IPR029058">
    <property type="entry name" value="AB_hydrolase_fold"/>
</dbReference>
<dbReference type="OrthoDB" id="2851338at2759"/>